<dbReference type="EMBL" id="MN740595">
    <property type="protein sequence ID" value="QHS78194.1"/>
    <property type="molecule type" value="Genomic_DNA"/>
</dbReference>
<evidence type="ECO:0000256" key="1">
    <source>
        <dbReference type="SAM" id="Phobius"/>
    </source>
</evidence>
<dbReference type="AlphaFoldDB" id="A0A6C0AEL2"/>
<protein>
    <submittedName>
        <fullName evidence="2">Uncharacterized protein</fullName>
    </submittedName>
</protein>
<reference evidence="2" key="1">
    <citation type="journal article" date="2020" name="Nature">
        <title>Giant virus diversity and host interactions through global metagenomics.</title>
        <authorList>
            <person name="Schulz F."/>
            <person name="Roux S."/>
            <person name="Paez-Espino D."/>
            <person name="Jungbluth S."/>
            <person name="Walsh D.A."/>
            <person name="Denef V.J."/>
            <person name="McMahon K.D."/>
            <person name="Konstantinidis K.T."/>
            <person name="Eloe-Fadrosh E.A."/>
            <person name="Kyrpides N.C."/>
            <person name="Woyke T."/>
        </authorList>
    </citation>
    <scope>NUCLEOTIDE SEQUENCE</scope>
    <source>
        <strain evidence="2">GVMAG-S-1021933-23</strain>
    </source>
</reference>
<proteinExistence type="predicted"/>
<accession>A0A6C0AEL2</accession>
<evidence type="ECO:0000313" key="2">
    <source>
        <dbReference type="EMBL" id="QHS78194.1"/>
    </source>
</evidence>
<keyword evidence="1" id="KW-0812">Transmembrane</keyword>
<sequence>MTYLISNFFIKRLILFLNTFSIFTIILLSSILIFKTNFSSNLITFGRIFAITYVYKYDNLITVDHLELINNIYDSFFIIFISSLILLFSYFLFL</sequence>
<name>A0A6C0AEL2_9ZZZZ</name>
<organism evidence="2">
    <name type="scientific">viral metagenome</name>
    <dbReference type="NCBI Taxonomy" id="1070528"/>
    <lineage>
        <taxon>unclassified sequences</taxon>
        <taxon>metagenomes</taxon>
        <taxon>organismal metagenomes</taxon>
    </lineage>
</organism>
<feature type="transmembrane region" description="Helical" evidence="1">
    <location>
        <begin position="12"/>
        <end position="34"/>
    </location>
</feature>
<feature type="transmembrane region" description="Helical" evidence="1">
    <location>
        <begin position="72"/>
        <end position="93"/>
    </location>
</feature>
<keyword evidence="1" id="KW-0472">Membrane</keyword>
<keyword evidence="1" id="KW-1133">Transmembrane helix</keyword>